<evidence type="ECO:0000313" key="2">
    <source>
        <dbReference type="Proteomes" id="UP000077248"/>
    </source>
</evidence>
<dbReference type="KEGG" id="aalt:CC77DRAFT_1018619"/>
<dbReference type="EMBL" id="KV441474">
    <property type="protein sequence ID" value="OAG22606.1"/>
    <property type="molecule type" value="Genomic_DNA"/>
</dbReference>
<sequence length="53" mass="5945">MPRTHRALGIERTVDSGQFHGIVNAITVYVGIFKVQGLYLDTPFTLVERVKTV</sequence>
<organism evidence="1 2">
    <name type="scientific">Alternaria alternata</name>
    <name type="common">Alternaria rot fungus</name>
    <name type="synonym">Torula alternata</name>
    <dbReference type="NCBI Taxonomy" id="5599"/>
    <lineage>
        <taxon>Eukaryota</taxon>
        <taxon>Fungi</taxon>
        <taxon>Dikarya</taxon>
        <taxon>Ascomycota</taxon>
        <taxon>Pezizomycotina</taxon>
        <taxon>Dothideomycetes</taxon>
        <taxon>Pleosporomycetidae</taxon>
        <taxon>Pleosporales</taxon>
        <taxon>Pleosporineae</taxon>
        <taxon>Pleosporaceae</taxon>
        <taxon>Alternaria</taxon>
        <taxon>Alternaria sect. Alternaria</taxon>
        <taxon>Alternaria alternata complex</taxon>
    </lineage>
</organism>
<proteinExistence type="predicted"/>
<evidence type="ECO:0000313" key="1">
    <source>
        <dbReference type="EMBL" id="OAG22606.1"/>
    </source>
</evidence>
<keyword evidence="2" id="KW-1185">Reference proteome</keyword>
<dbReference type="AlphaFoldDB" id="A0A177DSV0"/>
<name>A0A177DSV0_ALTAL</name>
<dbReference type="RefSeq" id="XP_018388027.1">
    <property type="nucleotide sequence ID" value="XM_018524658.1"/>
</dbReference>
<dbReference type="GeneID" id="29110252"/>
<accession>A0A177DSV0</accession>
<gene>
    <name evidence="1" type="ORF">CC77DRAFT_1018619</name>
</gene>
<protein>
    <submittedName>
        <fullName evidence="1">Uncharacterized protein</fullName>
    </submittedName>
</protein>
<dbReference type="Proteomes" id="UP000077248">
    <property type="component" value="Unassembled WGS sequence"/>
</dbReference>
<dbReference type="VEuPathDB" id="FungiDB:CC77DRAFT_1018619"/>
<reference evidence="1 2" key="1">
    <citation type="submission" date="2016-05" db="EMBL/GenBank/DDBJ databases">
        <title>Comparative analysis of secretome profiles of manganese(II)-oxidizing ascomycete fungi.</title>
        <authorList>
            <consortium name="DOE Joint Genome Institute"/>
            <person name="Zeiner C.A."/>
            <person name="Purvine S.O."/>
            <person name="Zink E.M."/>
            <person name="Wu S."/>
            <person name="Pasa-Tolic L."/>
            <person name="Chaput D.L."/>
            <person name="Haridas S."/>
            <person name="Grigoriev I.V."/>
            <person name="Santelli C.M."/>
            <person name="Hansel C.M."/>
        </authorList>
    </citation>
    <scope>NUCLEOTIDE SEQUENCE [LARGE SCALE GENOMIC DNA]</scope>
    <source>
        <strain evidence="1 2">SRC1lrK2f</strain>
    </source>
</reference>